<dbReference type="InterPro" id="IPR011701">
    <property type="entry name" value="MFS"/>
</dbReference>
<feature type="transmembrane region" description="Helical" evidence="6">
    <location>
        <begin position="511"/>
        <end position="530"/>
    </location>
</feature>
<evidence type="ECO:0000256" key="3">
    <source>
        <dbReference type="ARBA" id="ARBA00022692"/>
    </source>
</evidence>
<evidence type="ECO:0000256" key="6">
    <source>
        <dbReference type="SAM" id="Phobius"/>
    </source>
</evidence>
<name>A0A1E4RD60_9ASCO</name>
<comment type="similarity">
    <text evidence="2">Belongs to the major facilitator superfamily.</text>
</comment>
<proteinExistence type="inferred from homology"/>
<keyword evidence="5 6" id="KW-0472">Membrane</keyword>
<keyword evidence="4 6" id="KW-1133">Transmembrane helix</keyword>
<dbReference type="PANTHER" id="PTHR23501:SF58">
    <property type="entry name" value="LOW AFFINITY HEME TRANSPORTER STR3"/>
    <property type="match status" value="1"/>
</dbReference>
<dbReference type="Proteomes" id="UP000095085">
    <property type="component" value="Unassembled WGS sequence"/>
</dbReference>
<dbReference type="OrthoDB" id="4078873at2759"/>
<feature type="transmembrane region" description="Helical" evidence="6">
    <location>
        <begin position="303"/>
        <end position="324"/>
    </location>
</feature>
<evidence type="ECO:0000256" key="5">
    <source>
        <dbReference type="ARBA" id="ARBA00023136"/>
    </source>
</evidence>
<keyword evidence="3 6" id="KW-0812">Transmembrane</keyword>
<evidence type="ECO:0000256" key="4">
    <source>
        <dbReference type="ARBA" id="ARBA00022989"/>
    </source>
</evidence>
<sequence>KSRGVSRIEAVHDYMSSGFTLKYIFFASIFITATVKALESSTVSNYTQFATSSFGHHSMLSTLQIATSIISAICKPFLAKFSDLTSRPTTYVVVLTIYVIGYIIIACSPTITAYVIGSAFVSVGDSGLELLNSIIIADLTPLQYRGVVSGILASPYLVTTWISGYIVQHFVAVNWRWGYGMFCILIPACLLPAIVIMFVLDHKAEKQGLKKLSANPLVEHKDKFFSLTTIKTALIEIDAFGLILLGFAFSLLLLPFSLYPTAENGWKNPSMIAMIIVGGILFIAYCLYESLWAPFPSMPRRVLINKTFICCVIIDFVYMLAGYIRLLYFSSYTYVITNWSVKNWTYFSNTLTMGLCFFGVVAGIIHRLTHRYKLFQVFGLSVKIIGMGLFVMLTTQGINNGVLISSTILDSIGSAFSVIATQVAAQAAVPHQDLATTISLLSLYSSIGAAIGSAIAAPIWSSKLTKYLGEYTNLNSTEIAEYLGSTEYARSLPWGSQERNDALRAYNKTCYYLFVPALALTFISLIAACFQTDFYLGKQLNCVEGEQ</sequence>
<comment type="subcellular location">
    <subcellularLocation>
        <location evidence="1">Membrane</location>
        <topology evidence="1">Multi-pass membrane protein</topology>
    </subcellularLocation>
</comment>
<feature type="transmembrane region" description="Helical" evidence="6">
    <location>
        <begin position="377"/>
        <end position="398"/>
    </location>
</feature>
<accession>A0A1E4RD60</accession>
<evidence type="ECO:0000256" key="1">
    <source>
        <dbReference type="ARBA" id="ARBA00004141"/>
    </source>
</evidence>
<dbReference type="STRING" id="984485.A0A1E4RD60"/>
<dbReference type="InterPro" id="IPR036259">
    <property type="entry name" value="MFS_trans_sf"/>
</dbReference>
<feature type="transmembrane region" description="Helical" evidence="6">
    <location>
        <begin position="271"/>
        <end position="291"/>
    </location>
</feature>
<feature type="transmembrane region" description="Helical" evidence="6">
    <location>
        <begin position="344"/>
        <end position="365"/>
    </location>
</feature>
<feature type="transmembrane region" description="Helical" evidence="6">
    <location>
        <begin position="177"/>
        <end position="200"/>
    </location>
</feature>
<feature type="transmembrane region" description="Helical" evidence="6">
    <location>
        <begin position="58"/>
        <end position="78"/>
    </location>
</feature>
<dbReference type="Gene3D" id="1.20.1250.20">
    <property type="entry name" value="MFS general substrate transporter like domains"/>
    <property type="match status" value="2"/>
</dbReference>
<dbReference type="GeneID" id="30998462"/>
<feature type="non-terminal residue" evidence="7">
    <location>
        <position position="1"/>
    </location>
</feature>
<dbReference type="Pfam" id="PF07690">
    <property type="entry name" value="MFS_1"/>
    <property type="match status" value="1"/>
</dbReference>
<evidence type="ECO:0000313" key="8">
    <source>
        <dbReference type="Proteomes" id="UP000095085"/>
    </source>
</evidence>
<feature type="non-terminal residue" evidence="7">
    <location>
        <position position="547"/>
    </location>
</feature>
<feature type="transmembrane region" description="Helical" evidence="6">
    <location>
        <begin position="239"/>
        <end position="259"/>
    </location>
</feature>
<dbReference type="PANTHER" id="PTHR23501">
    <property type="entry name" value="MAJOR FACILITATOR SUPERFAMILY"/>
    <property type="match status" value="1"/>
</dbReference>
<dbReference type="RefSeq" id="XP_020074265.1">
    <property type="nucleotide sequence ID" value="XM_020223913.1"/>
</dbReference>
<feature type="transmembrane region" description="Helical" evidence="6">
    <location>
        <begin position="21"/>
        <end position="38"/>
    </location>
</feature>
<dbReference type="GO" id="GO:0022857">
    <property type="term" value="F:transmembrane transporter activity"/>
    <property type="evidence" value="ECO:0007669"/>
    <property type="project" value="InterPro"/>
</dbReference>
<protein>
    <submittedName>
        <fullName evidence="7">MFS general substrate transporter</fullName>
    </submittedName>
</protein>
<organism evidence="7 8">
    <name type="scientific">Hyphopichia burtonii NRRL Y-1933</name>
    <dbReference type="NCBI Taxonomy" id="984485"/>
    <lineage>
        <taxon>Eukaryota</taxon>
        <taxon>Fungi</taxon>
        <taxon>Dikarya</taxon>
        <taxon>Ascomycota</taxon>
        <taxon>Saccharomycotina</taxon>
        <taxon>Pichiomycetes</taxon>
        <taxon>Debaryomycetaceae</taxon>
        <taxon>Hyphopichia</taxon>
    </lineage>
</organism>
<reference evidence="8" key="1">
    <citation type="submission" date="2016-05" db="EMBL/GenBank/DDBJ databases">
        <title>Comparative genomics of biotechnologically important yeasts.</title>
        <authorList>
            <consortium name="DOE Joint Genome Institute"/>
            <person name="Riley R."/>
            <person name="Haridas S."/>
            <person name="Wolfe K.H."/>
            <person name="Lopes M.R."/>
            <person name="Hittinger C.T."/>
            <person name="Goker M."/>
            <person name="Salamov A."/>
            <person name="Wisecaver J."/>
            <person name="Long T.M."/>
            <person name="Aerts A.L."/>
            <person name="Barry K."/>
            <person name="Choi C."/>
            <person name="Clum A."/>
            <person name="Coughlan A.Y."/>
            <person name="Deshpande S."/>
            <person name="Douglass A.P."/>
            <person name="Hanson S.J."/>
            <person name="Klenk H.-P."/>
            <person name="Labutti K."/>
            <person name="Lapidus A."/>
            <person name="Lindquist E."/>
            <person name="Lipzen A."/>
            <person name="Meier-Kolthoff J.P."/>
            <person name="Ohm R.A."/>
            <person name="Otillar R.P."/>
            <person name="Pangilinan J."/>
            <person name="Peng Y."/>
            <person name="Rokas A."/>
            <person name="Rosa C.A."/>
            <person name="Scheuner C."/>
            <person name="Sibirny A.A."/>
            <person name="Slot J.C."/>
            <person name="Stielow J.B."/>
            <person name="Sun H."/>
            <person name="Kurtzman C.P."/>
            <person name="Blackwell M."/>
            <person name="Grigoriev I.V."/>
            <person name="Jeffries T.W."/>
        </authorList>
    </citation>
    <scope>NUCLEOTIDE SEQUENCE [LARGE SCALE GENOMIC DNA]</scope>
    <source>
        <strain evidence="8">NRRL Y-1933</strain>
    </source>
</reference>
<dbReference type="GO" id="GO:0005886">
    <property type="term" value="C:plasma membrane"/>
    <property type="evidence" value="ECO:0007669"/>
    <property type="project" value="TreeGrafter"/>
</dbReference>
<keyword evidence="8" id="KW-1185">Reference proteome</keyword>
<dbReference type="EMBL" id="KV454545">
    <property type="protein sequence ID" value="ODV65198.1"/>
    <property type="molecule type" value="Genomic_DNA"/>
</dbReference>
<gene>
    <name evidence="7" type="ORF">HYPBUDRAFT_93730</name>
</gene>
<feature type="transmembrane region" description="Helical" evidence="6">
    <location>
        <begin position="441"/>
        <end position="460"/>
    </location>
</feature>
<dbReference type="SUPFAM" id="SSF103473">
    <property type="entry name" value="MFS general substrate transporter"/>
    <property type="match status" value="1"/>
</dbReference>
<feature type="transmembrane region" description="Helical" evidence="6">
    <location>
        <begin position="90"/>
        <end position="116"/>
    </location>
</feature>
<evidence type="ECO:0000313" key="7">
    <source>
        <dbReference type="EMBL" id="ODV65198.1"/>
    </source>
</evidence>
<evidence type="ECO:0000256" key="2">
    <source>
        <dbReference type="ARBA" id="ARBA00008335"/>
    </source>
</evidence>
<dbReference type="AlphaFoldDB" id="A0A1E4RD60"/>